<proteinExistence type="inferred from homology"/>
<evidence type="ECO:0000256" key="4">
    <source>
        <dbReference type="RuleBase" id="RU362026"/>
    </source>
</evidence>
<dbReference type="AlphaFoldDB" id="A0A6N7PNB1"/>
<dbReference type="GO" id="GO:0032259">
    <property type="term" value="P:methylation"/>
    <property type="evidence" value="ECO:0007669"/>
    <property type="project" value="UniProtKB-KW"/>
</dbReference>
<reference evidence="6 7" key="1">
    <citation type="submission" date="2019-10" db="EMBL/GenBank/DDBJ databases">
        <title>A soil myxobacterium in the family Polyangiaceae.</title>
        <authorList>
            <person name="Li Y."/>
            <person name="Wang J."/>
        </authorList>
    </citation>
    <scope>NUCLEOTIDE SEQUENCE [LARGE SCALE GENOMIC DNA]</scope>
    <source>
        <strain evidence="6 7">DSM 14734</strain>
    </source>
</reference>
<comment type="caution">
    <text evidence="6">The sequence shown here is derived from an EMBL/GenBank/DDBJ whole genome shotgun (WGS) entry which is preliminary data.</text>
</comment>
<protein>
    <recommendedName>
        <fullName evidence="4">Methyltransferase</fullName>
        <ecNumber evidence="4">2.1.1.-</ecNumber>
    </recommendedName>
</protein>
<dbReference type="GO" id="GO:0003677">
    <property type="term" value="F:DNA binding"/>
    <property type="evidence" value="ECO:0007669"/>
    <property type="project" value="InterPro"/>
</dbReference>
<dbReference type="InterPro" id="IPR029063">
    <property type="entry name" value="SAM-dependent_MTases_sf"/>
</dbReference>
<evidence type="ECO:0000313" key="6">
    <source>
        <dbReference type="EMBL" id="MRG92286.1"/>
    </source>
</evidence>
<dbReference type="EMBL" id="WJIE01000003">
    <property type="protein sequence ID" value="MRG92286.1"/>
    <property type="molecule type" value="Genomic_DNA"/>
</dbReference>
<dbReference type="InterPro" id="IPR002941">
    <property type="entry name" value="DNA_methylase_N4/N6"/>
</dbReference>
<dbReference type="Proteomes" id="UP000440224">
    <property type="component" value="Unassembled WGS sequence"/>
</dbReference>
<dbReference type="InterPro" id="IPR002052">
    <property type="entry name" value="DNA_methylase_N6_adenine_CS"/>
</dbReference>
<keyword evidence="2 6" id="KW-0489">Methyltransferase</keyword>
<name>A0A6N7PNB1_9BACT</name>
<dbReference type="SUPFAM" id="SSF53335">
    <property type="entry name" value="S-adenosyl-L-methionine-dependent methyltransferases"/>
    <property type="match status" value="1"/>
</dbReference>
<dbReference type="GO" id="GO:0008170">
    <property type="term" value="F:N-methyltransferase activity"/>
    <property type="evidence" value="ECO:0007669"/>
    <property type="project" value="InterPro"/>
</dbReference>
<dbReference type="EC" id="2.1.1.-" evidence="4"/>
<evidence type="ECO:0000256" key="2">
    <source>
        <dbReference type="ARBA" id="ARBA00022603"/>
    </source>
</evidence>
<dbReference type="RefSeq" id="WP_153819177.1">
    <property type="nucleotide sequence ID" value="NZ_WJIE01000003.1"/>
</dbReference>
<sequence>MNLLAHGDAADVCAALPPDVAFDLVYLDPPYGVGTSMTARTAVGETRGKKQASGGPVAYEDRYDPESLVAMLLPRLEAIRARMSRGATIYVHLDHRTVHEVKVACDRLFGRGAFLGEVIWTPGNGSRGARGFTVTHQTLLLYTRDARERREVVYNASDPMLREPYAATSLEMHFRHRDEAGRLYRERVVNGRTYRYYADEGRRLGSVWTDVPAMVANTPLRVEGTGYPTQKPERLLERIVRASSREGATVADLMCGSGTTLIAASKLGRRFVGGDVSHLAVDISARRLTLEKVPFVHVGEVSFA</sequence>
<evidence type="ECO:0000256" key="3">
    <source>
        <dbReference type="ARBA" id="ARBA00022679"/>
    </source>
</evidence>
<keyword evidence="7" id="KW-1185">Reference proteome</keyword>
<dbReference type="InterPro" id="IPR001091">
    <property type="entry name" value="RM_Methyltransferase"/>
</dbReference>
<dbReference type="PROSITE" id="PS00092">
    <property type="entry name" value="N6_MTASE"/>
    <property type="match status" value="1"/>
</dbReference>
<dbReference type="OrthoDB" id="9800801at2"/>
<evidence type="ECO:0000256" key="1">
    <source>
        <dbReference type="ARBA" id="ARBA00006594"/>
    </source>
</evidence>
<dbReference type="Pfam" id="PF01555">
    <property type="entry name" value="N6_N4_Mtase"/>
    <property type="match status" value="1"/>
</dbReference>
<comment type="similarity">
    <text evidence="1 4">Belongs to the N(4)/N(6)-methyltransferase family.</text>
</comment>
<keyword evidence="3 6" id="KW-0808">Transferase</keyword>
<organism evidence="6 7">
    <name type="scientific">Polyangium spumosum</name>
    <dbReference type="NCBI Taxonomy" id="889282"/>
    <lineage>
        <taxon>Bacteria</taxon>
        <taxon>Pseudomonadati</taxon>
        <taxon>Myxococcota</taxon>
        <taxon>Polyangia</taxon>
        <taxon>Polyangiales</taxon>
        <taxon>Polyangiaceae</taxon>
        <taxon>Polyangium</taxon>
    </lineage>
</organism>
<evidence type="ECO:0000259" key="5">
    <source>
        <dbReference type="Pfam" id="PF01555"/>
    </source>
</evidence>
<evidence type="ECO:0000313" key="7">
    <source>
        <dbReference type="Proteomes" id="UP000440224"/>
    </source>
</evidence>
<gene>
    <name evidence="6" type="ORF">GF068_10145</name>
</gene>
<accession>A0A6N7PNB1</accession>
<dbReference type="PRINTS" id="PR00508">
    <property type="entry name" value="S21N4MTFRASE"/>
</dbReference>
<dbReference type="Gene3D" id="3.40.50.150">
    <property type="entry name" value="Vaccinia Virus protein VP39"/>
    <property type="match status" value="1"/>
</dbReference>
<feature type="domain" description="DNA methylase N-4/N-6" evidence="5">
    <location>
        <begin position="23"/>
        <end position="284"/>
    </location>
</feature>